<dbReference type="Gene3D" id="3.40.50.450">
    <property type="match status" value="1"/>
</dbReference>
<gene>
    <name evidence="1" type="ORF">A2763_01580</name>
</gene>
<accession>A0A1F6CKT4</accession>
<dbReference type="Proteomes" id="UP000178370">
    <property type="component" value="Unassembled WGS sequence"/>
</dbReference>
<reference evidence="1 2" key="1">
    <citation type="journal article" date="2016" name="Nat. Commun.">
        <title>Thousands of microbial genomes shed light on interconnected biogeochemical processes in an aquifer system.</title>
        <authorList>
            <person name="Anantharaman K."/>
            <person name="Brown C.T."/>
            <person name="Hug L.A."/>
            <person name="Sharon I."/>
            <person name="Castelle C.J."/>
            <person name="Probst A.J."/>
            <person name="Thomas B.C."/>
            <person name="Singh A."/>
            <person name="Wilkins M.J."/>
            <person name="Karaoz U."/>
            <person name="Brodie E.L."/>
            <person name="Williams K.H."/>
            <person name="Hubbard S.S."/>
            <person name="Banfield J.F."/>
        </authorList>
    </citation>
    <scope>NUCLEOTIDE SEQUENCE [LARGE SCALE GENOMIC DNA]</scope>
</reference>
<dbReference type="Pfam" id="PF18306">
    <property type="entry name" value="LDcluster4"/>
    <property type="match status" value="1"/>
</dbReference>
<organism evidence="1 2">
    <name type="scientific">Candidatus Kaiserbacteria bacterium RIFCSPHIGHO2_01_FULL_54_36</name>
    <dbReference type="NCBI Taxonomy" id="1798482"/>
    <lineage>
        <taxon>Bacteria</taxon>
        <taxon>Candidatus Kaiseribacteriota</taxon>
    </lineage>
</organism>
<dbReference type="EMBL" id="MFKV01000025">
    <property type="protein sequence ID" value="OGG49864.1"/>
    <property type="molecule type" value="Genomic_DNA"/>
</dbReference>
<evidence type="ECO:0000313" key="1">
    <source>
        <dbReference type="EMBL" id="OGG49864.1"/>
    </source>
</evidence>
<sequence>MGGNADDYTKQVQDFLHERGRAFTLAFSGGADDKSLALDAFRDSLLGDARISEEVKSDLPKLAEKAAQENIAKLVRSILEPLRGYRIAIQTGGTKWGVPDAATRVAKELGFPTIGVYPLTAKNKSALPPEMLDLSVCVHPFIGESSWGDESAIFTKLLDSVVVIGGGAGTMVEVAHLLKINERKSEKTKWIIPVYGTGGTADKLSFFPGKPDTIAKCIPSVPIRTGKEVVDFLIEKVMITDDIYEPA</sequence>
<protein>
    <submittedName>
        <fullName evidence="1">Uncharacterized protein</fullName>
    </submittedName>
</protein>
<name>A0A1F6CKT4_9BACT</name>
<proteinExistence type="predicted"/>
<dbReference type="SUPFAM" id="SSF102405">
    <property type="entry name" value="MCP/YpsA-like"/>
    <property type="match status" value="1"/>
</dbReference>
<comment type="caution">
    <text evidence="1">The sequence shown here is derived from an EMBL/GenBank/DDBJ whole genome shotgun (WGS) entry which is preliminary data.</text>
</comment>
<evidence type="ECO:0000313" key="2">
    <source>
        <dbReference type="Proteomes" id="UP000178370"/>
    </source>
</evidence>
<dbReference type="AlphaFoldDB" id="A0A1F6CKT4"/>
<dbReference type="InterPro" id="IPR041164">
    <property type="entry name" value="LDcluster4"/>
</dbReference>